<keyword evidence="7" id="KW-0325">Glycoprotein</keyword>
<feature type="compositionally biased region" description="Basic residues" evidence="8">
    <location>
        <begin position="178"/>
        <end position="191"/>
    </location>
</feature>
<evidence type="ECO:0000256" key="3">
    <source>
        <dbReference type="ARBA" id="ARBA00022679"/>
    </source>
</evidence>
<feature type="transmembrane region" description="Helical" evidence="9">
    <location>
        <begin position="617"/>
        <end position="634"/>
    </location>
</feature>
<feature type="transmembrane region" description="Helical" evidence="9">
    <location>
        <begin position="750"/>
        <end position="772"/>
    </location>
</feature>
<organism evidence="11">
    <name type="scientific">Ditylum brightwellii</name>
    <dbReference type="NCBI Taxonomy" id="49249"/>
    <lineage>
        <taxon>Eukaryota</taxon>
        <taxon>Sar</taxon>
        <taxon>Stramenopiles</taxon>
        <taxon>Ochrophyta</taxon>
        <taxon>Bacillariophyta</taxon>
        <taxon>Mediophyceae</taxon>
        <taxon>Lithodesmiophycidae</taxon>
        <taxon>Lithodesmiales</taxon>
        <taxon>Lithodesmiaceae</taxon>
        <taxon>Ditylum</taxon>
    </lineage>
</organism>
<feature type="compositionally biased region" description="Polar residues" evidence="8">
    <location>
        <begin position="211"/>
        <end position="223"/>
    </location>
</feature>
<dbReference type="Gene3D" id="3.40.50.1110">
    <property type="entry name" value="SGNH hydrolase"/>
    <property type="match status" value="1"/>
</dbReference>
<feature type="compositionally biased region" description="Acidic residues" evidence="8">
    <location>
        <begin position="268"/>
        <end position="279"/>
    </location>
</feature>
<dbReference type="PANTHER" id="PTHR13533">
    <property type="entry name" value="N-ACETYLNEURAMINATE 9-O-ACETYLTRANSFERASE"/>
    <property type="match status" value="1"/>
</dbReference>
<evidence type="ECO:0000256" key="2">
    <source>
        <dbReference type="ARBA" id="ARBA00010666"/>
    </source>
</evidence>
<feature type="compositionally biased region" description="Polar residues" evidence="8">
    <location>
        <begin position="384"/>
        <end position="399"/>
    </location>
</feature>
<comment type="subcellular location">
    <subcellularLocation>
        <location evidence="1">Membrane</location>
        <topology evidence="1">Multi-pass membrane protein</topology>
    </subcellularLocation>
</comment>
<feature type="compositionally biased region" description="Low complexity" evidence="8">
    <location>
        <begin position="1038"/>
        <end position="1050"/>
    </location>
</feature>
<evidence type="ECO:0000259" key="10">
    <source>
        <dbReference type="Pfam" id="PF07779"/>
    </source>
</evidence>
<dbReference type="PANTHER" id="PTHR13533:SF1">
    <property type="entry name" value="N-ACETYLNEURAMINATE 9-O-ACETYLTRANSFERASE"/>
    <property type="match status" value="1"/>
</dbReference>
<accession>A0A7S2EA73</accession>
<evidence type="ECO:0000313" key="11">
    <source>
        <dbReference type="EMBL" id="CAD9324582.1"/>
    </source>
</evidence>
<feature type="transmembrane region" description="Helical" evidence="9">
    <location>
        <begin position="1332"/>
        <end position="1354"/>
    </location>
</feature>
<feature type="transmembrane region" description="Helical" evidence="9">
    <location>
        <begin position="103"/>
        <end position="123"/>
    </location>
</feature>
<proteinExistence type="inferred from homology"/>
<dbReference type="GO" id="GO:0005794">
    <property type="term" value="C:Golgi apparatus"/>
    <property type="evidence" value="ECO:0007669"/>
    <property type="project" value="TreeGrafter"/>
</dbReference>
<comment type="similarity">
    <text evidence="2">Belongs to the PC-esterase family. CASD1 subfamily.</text>
</comment>
<feature type="transmembrane region" description="Helical" evidence="9">
    <location>
        <begin position="143"/>
        <end position="161"/>
    </location>
</feature>
<dbReference type="InterPro" id="IPR036514">
    <property type="entry name" value="SGNH_hydro_sf"/>
</dbReference>
<evidence type="ECO:0000256" key="6">
    <source>
        <dbReference type="ARBA" id="ARBA00023136"/>
    </source>
</evidence>
<keyword evidence="3" id="KW-0808">Transferase</keyword>
<feature type="region of interest" description="Disordered" evidence="8">
    <location>
        <begin position="57"/>
        <end position="91"/>
    </location>
</feature>
<dbReference type="Pfam" id="PF07779">
    <property type="entry name" value="Cas1_AcylT"/>
    <property type="match status" value="1"/>
</dbReference>
<gene>
    <name evidence="11" type="ORF">DBRI1063_LOCUS8146</name>
</gene>
<sequence length="1457" mass="161742">MTSSSVPALDGINPSSIAMIMMFGTVTFATVGMAARSWLLGDTRAWKAAHDIANQHQSTDSSITLDRPSAQDQRPASSQRSTGSGTASTGSTIPPWENSYTSLYMLFHHVTMFGFVMFCVYLMEHHAPLLFQHFELIDERFDADSFIFLCCLAIFISWYTWRRNDGGAEPNQNDEKGKKTKQKKGKRKDKKKKEDENEDEYDNEEDVETLGDNSNFIGNTNGINRRGAGGAKSSSASLASGVSIASQTIEDLQQQQSQRGIHSIMEDSIMEDYSDEENSESGGSNKDDAHDIADDNFMNGEEDTAFSNINMDNGGENFALKKRHSSVQSAASSEASPMDNKKLVDVLLSDGDDGDYILSPSKLLAQHHTRTAAAAREKANSSAPSKPSESKQGSDSLDMSSVIPPTEQILNIDQTLEWRGFVTSIFLVYRMTNAQSYIPFSSLSSPYSNYGDDDGGNYDDEEEEHYLNRYYNVSRLGSTVLLFLTGFGHTTYFYRTRDYSFTRVLRVLIRINLTAVILCLTLGNPYLLYNICPLHSLSFLMIYFTMKYKSYWNYSIYGLRWKLMGLACIIFLLWDVDLGLFRLIHTPFLSTVVPSRGEASIAAPYGQMWEWYYRTHVQHWSAFIGMVYAVNYPITSVSLRKMDAFDNIRGNNVIYFGKISKAIIAVGLISATYVWATGPLRSPRFSYNAAHPYFGFLPVLTYVFLRNITPSMRAHHLGLFRYLGSHSLEIYLLHHHIFLSRDGTTMVTIFAGYPSCNALLVGCILLLVARILKRLTSILIEMSLPHDDESKCIRSLLILLGLIVAFFAVSLALDMMGMVNFGTIAAITMICGILLYQTVMDMTWVEHRNAGLIIARQIKERRKKRFLRNLSVLESAENNNDAILEDSDSDDLSQQSSESGDLSRSEIRSVLHMDESPVAKISPPLIGTLVVFLLGVTWHVAALASASSSPSSSSRYGRRSVIGKVNSMPLLGDECGILANGGRWVPIDSCSEFHRGIMMREYGVGGYYGKCDQTSQIDIKMNGALSWGWTRSEDAAPSPSSSSSSTFSLSEGKTKDNTISTISGEDDFPTTKQCHFRFRDTDEIQLSLRGRSIVFVGDSMTRNLYHAVCRALGDINAGGYDATVPTHSDITKTFFGDVTLEYKWAPLAVDEISKLRDLRYGEGGSSAPPDLVVVGGGVWDRLHVWATDEDHESHKSNIKKLASELVELRSRSVSTVWFTPTTINTRALNNQEKRTQMNEEGMEEMRVLYAELGVENAASFVLDGPTFTMDRVKESYDGVNYPPDVYDAGAQILANAFDWLLLDSVTLASGGGGESDSQDFTPPRPGIMSNPFLGMMMLCFALIGLFFFDGYFGFSYLASLFVRSAAAAAATTDDPGYYTGEQHGLFSLMPNESYEEAFVPLHQKLKLPTISGLSMMGGRNDGTYGYGMQDEIFSLLGGSVSNVSEKSGSAEESYRQR</sequence>
<evidence type="ECO:0000256" key="1">
    <source>
        <dbReference type="ARBA" id="ARBA00004141"/>
    </source>
</evidence>
<feature type="compositionally biased region" description="Polar residues" evidence="8">
    <location>
        <begin position="57"/>
        <end position="76"/>
    </location>
</feature>
<feature type="transmembrane region" description="Helical" evidence="9">
    <location>
        <begin position="12"/>
        <end position="35"/>
    </location>
</feature>
<dbReference type="GO" id="GO:0005975">
    <property type="term" value="P:carbohydrate metabolic process"/>
    <property type="evidence" value="ECO:0007669"/>
    <property type="project" value="UniProtKB-ARBA"/>
</dbReference>
<feature type="region of interest" description="Disordered" evidence="8">
    <location>
        <begin position="166"/>
        <end position="235"/>
    </location>
</feature>
<feature type="transmembrane region" description="Helical" evidence="9">
    <location>
        <begin position="655"/>
        <end position="676"/>
    </location>
</feature>
<evidence type="ECO:0000256" key="9">
    <source>
        <dbReference type="SAM" id="Phobius"/>
    </source>
</evidence>
<feature type="transmembrane region" description="Helical" evidence="9">
    <location>
        <begin position="819"/>
        <end position="839"/>
    </location>
</feature>
<dbReference type="InterPro" id="IPR012419">
    <property type="entry name" value="Cas1_AcylTrans_dom"/>
</dbReference>
<protein>
    <recommendedName>
        <fullName evidence="10">Cas1p 10 TM acyl transferase domain-containing protein</fullName>
    </recommendedName>
</protein>
<evidence type="ECO:0000256" key="4">
    <source>
        <dbReference type="ARBA" id="ARBA00022692"/>
    </source>
</evidence>
<feature type="region of interest" description="Disordered" evidence="8">
    <location>
        <begin position="883"/>
        <end position="905"/>
    </location>
</feature>
<feature type="domain" description="Cas1p 10 TM acyl transferase" evidence="10">
    <location>
        <begin position="471"/>
        <end position="791"/>
    </location>
</feature>
<feature type="region of interest" description="Disordered" evidence="8">
    <location>
        <begin position="1034"/>
        <end position="1065"/>
    </location>
</feature>
<evidence type="ECO:0000256" key="8">
    <source>
        <dbReference type="SAM" id="MobiDB-lite"/>
    </source>
</evidence>
<dbReference type="GO" id="GO:0016407">
    <property type="term" value="F:acetyltransferase activity"/>
    <property type="evidence" value="ECO:0007669"/>
    <property type="project" value="TreeGrafter"/>
</dbReference>
<feature type="region of interest" description="Disordered" evidence="8">
    <location>
        <begin position="368"/>
        <end position="400"/>
    </location>
</feature>
<reference evidence="11" key="1">
    <citation type="submission" date="2021-01" db="EMBL/GenBank/DDBJ databases">
        <authorList>
            <person name="Corre E."/>
            <person name="Pelletier E."/>
            <person name="Niang G."/>
            <person name="Scheremetjew M."/>
            <person name="Finn R."/>
            <person name="Kale V."/>
            <person name="Holt S."/>
            <person name="Cochrane G."/>
            <person name="Meng A."/>
            <person name="Brown T."/>
            <person name="Cohen L."/>
        </authorList>
    </citation>
    <scope>NUCLEOTIDE SEQUENCE</scope>
    <source>
        <strain evidence="11">Pop2</strain>
    </source>
</reference>
<name>A0A7S2EA73_9STRA</name>
<keyword evidence="4 9" id="KW-0812">Transmembrane</keyword>
<dbReference type="EMBL" id="HBGN01012765">
    <property type="protein sequence ID" value="CAD9324582.1"/>
    <property type="molecule type" value="Transcribed_RNA"/>
</dbReference>
<feature type="compositionally biased region" description="Low complexity" evidence="8">
    <location>
        <begin position="77"/>
        <end position="91"/>
    </location>
</feature>
<evidence type="ECO:0000256" key="7">
    <source>
        <dbReference type="ARBA" id="ARBA00023180"/>
    </source>
</evidence>
<feature type="transmembrane region" description="Helical" evidence="9">
    <location>
        <begin position="793"/>
        <end position="813"/>
    </location>
</feature>
<feature type="transmembrane region" description="Helical" evidence="9">
    <location>
        <begin position="688"/>
        <end position="705"/>
    </location>
</feature>
<feature type="compositionally biased region" description="Acidic residues" evidence="8">
    <location>
        <begin position="196"/>
        <end position="209"/>
    </location>
</feature>
<feature type="region of interest" description="Disordered" evidence="8">
    <location>
        <begin position="265"/>
        <end position="311"/>
    </location>
</feature>
<dbReference type="GO" id="GO:0016020">
    <property type="term" value="C:membrane"/>
    <property type="evidence" value="ECO:0007669"/>
    <property type="project" value="UniProtKB-SubCell"/>
</dbReference>
<feature type="transmembrane region" description="Helical" evidence="9">
    <location>
        <begin position="507"/>
        <end position="528"/>
    </location>
</feature>
<feature type="transmembrane region" description="Helical" evidence="9">
    <location>
        <begin position="476"/>
        <end position="495"/>
    </location>
</feature>
<keyword evidence="5 9" id="KW-1133">Transmembrane helix</keyword>
<keyword evidence="6 9" id="KW-0472">Membrane</keyword>
<evidence type="ECO:0000256" key="5">
    <source>
        <dbReference type="ARBA" id="ARBA00022989"/>
    </source>
</evidence>